<sequence>MLNTNQLLQLVVDHPNRSNLDLRFLSLIWEAFLRWCRDQFATKVGIKVLGMGEFCYRKDTIGNLEFFNPMFILSESYARAHGLLDRRPKTHSVETESIELDMPAIATLATELVGELIGKDVVDGALRDVIDRIGEVCAEPDKYGIITLDFGFAKLFCENKSLEFMFGDPKRGKDRPDTGASVKSLASLKSAKKSAVGTLPPIPSGAASVAASDTMSIDGNSLMHVPGMAKLKREQALGRANDASGRPADAPLQRPHRPLIKPARYIAKVTREELLKSHDEQIFEKAITEEQRREEENQVYLNTLQRLRKEMTLDQAQQNMRRNMGKVLASHLSEQRLEKRERDVASREVLGTTHWPFRTEEEVQALVQKTNERQKLLLDEQLKEQKKIREREQRELQKQQRAEQELAHVELRLLEAERKGGRQPPTKVTTQSPSVERTMEDAFSRYQNYLQHRKNAVDSSSSFLREQKYLSEQAELLKNEEQRRRATEMRAYLERQMYEKTHAKAEAQLVEKHEDLKRTSVPIPTLPYEGRVDEEEEAHVKLALKQTLDAQVARKEEAKRAAMRGEVEQQQHALNCVALEMQELRARELMQKQEHKEVLNQAWHKQSELKKLEEDVDKATRMSVC</sequence>
<dbReference type="Proteomes" id="UP001515480">
    <property type="component" value="Unassembled WGS sequence"/>
</dbReference>
<accession>A0AB34K587</accession>
<keyword evidence="3" id="KW-1185">Reference proteome</keyword>
<evidence type="ECO:0008006" key="4">
    <source>
        <dbReference type="Google" id="ProtNLM"/>
    </source>
</evidence>
<dbReference type="EMBL" id="JBGBPQ010000002">
    <property type="protein sequence ID" value="KAL1528387.1"/>
    <property type="molecule type" value="Genomic_DNA"/>
</dbReference>
<reference evidence="2 3" key="1">
    <citation type="journal article" date="2024" name="Science">
        <title>Giant polyketide synthase enzymes in the biosynthesis of giant marine polyether toxins.</title>
        <authorList>
            <person name="Fallon T.R."/>
            <person name="Shende V.V."/>
            <person name="Wierzbicki I.H."/>
            <person name="Pendleton A.L."/>
            <person name="Watervoot N.F."/>
            <person name="Auber R.P."/>
            <person name="Gonzalez D.J."/>
            <person name="Wisecaver J.H."/>
            <person name="Moore B.S."/>
        </authorList>
    </citation>
    <scope>NUCLEOTIDE SEQUENCE [LARGE SCALE GENOMIC DNA]</scope>
    <source>
        <strain evidence="2 3">12B1</strain>
    </source>
</reference>
<evidence type="ECO:0000313" key="3">
    <source>
        <dbReference type="Proteomes" id="UP001515480"/>
    </source>
</evidence>
<proteinExistence type="predicted"/>
<gene>
    <name evidence="2" type="ORF">AB1Y20_009737</name>
</gene>
<feature type="region of interest" description="Disordered" evidence="1">
    <location>
        <begin position="418"/>
        <end position="437"/>
    </location>
</feature>
<evidence type="ECO:0000313" key="2">
    <source>
        <dbReference type="EMBL" id="KAL1528387.1"/>
    </source>
</evidence>
<protein>
    <recommendedName>
        <fullName evidence="4">CCDC81 HU domain-containing protein</fullName>
    </recommendedName>
</protein>
<comment type="caution">
    <text evidence="2">The sequence shown here is derived from an EMBL/GenBank/DDBJ whole genome shotgun (WGS) entry which is preliminary data.</text>
</comment>
<organism evidence="2 3">
    <name type="scientific">Prymnesium parvum</name>
    <name type="common">Toxic golden alga</name>
    <dbReference type="NCBI Taxonomy" id="97485"/>
    <lineage>
        <taxon>Eukaryota</taxon>
        <taxon>Haptista</taxon>
        <taxon>Haptophyta</taxon>
        <taxon>Prymnesiophyceae</taxon>
        <taxon>Prymnesiales</taxon>
        <taxon>Prymnesiaceae</taxon>
        <taxon>Prymnesium</taxon>
    </lineage>
</organism>
<evidence type="ECO:0000256" key="1">
    <source>
        <dbReference type="SAM" id="MobiDB-lite"/>
    </source>
</evidence>
<dbReference type="AlphaFoldDB" id="A0AB34K587"/>
<name>A0AB34K587_PRYPA</name>
<feature type="compositionally biased region" description="Polar residues" evidence="1">
    <location>
        <begin position="426"/>
        <end position="435"/>
    </location>
</feature>